<sequence>MARNKYPGYCYCCGSWVEPGYGHFERHNGGWRIKCVKCASGRVLTEDDPGVKWARKTVQSEIERRKTVMYNNVPTKVLTGEVRLSYVNLVQPRVNNNDPTATPKYSVTLLIPKTDTAVKQNIDASIEAAAADAQGKIWNGVRPPVMPIPIHDGDGVRENGTPYGPECKGCWVITASSKNKPQVVHQSDINTELLPQDIYSGMYARVTINFFGYNRAGKRGVGCGLGNVMKTRDGEALAGGASAAADFAGVGMEAGAPATPAYGAAMPATPGQMTYPNTGMQQPNPLGVQPGAINPLTGQPYFG</sequence>
<reference evidence="1" key="1">
    <citation type="journal article" date="2021" name="Proc. Natl. Acad. Sci. U.S.A.">
        <title>A Catalog of Tens of Thousands of Viruses from Human Metagenomes Reveals Hidden Associations with Chronic Diseases.</title>
        <authorList>
            <person name="Tisza M.J."/>
            <person name="Buck C.B."/>
        </authorList>
    </citation>
    <scope>NUCLEOTIDE SEQUENCE</scope>
    <source>
        <strain evidence="1">CtjfQ5</strain>
    </source>
</reference>
<organism evidence="1">
    <name type="scientific">Siphoviridae sp. ctjfQ5</name>
    <dbReference type="NCBI Taxonomy" id="2823594"/>
    <lineage>
        <taxon>Viruses</taxon>
        <taxon>Duplodnaviria</taxon>
        <taxon>Heunggongvirae</taxon>
        <taxon>Uroviricota</taxon>
        <taxon>Caudoviricetes</taxon>
    </lineage>
</organism>
<dbReference type="InterPro" id="IPR022595">
    <property type="entry name" value="Enc34_ssDNA-bd"/>
</dbReference>
<dbReference type="SUPFAM" id="SSF50249">
    <property type="entry name" value="Nucleic acid-binding proteins"/>
    <property type="match status" value="1"/>
</dbReference>
<evidence type="ECO:0000313" key="1">
    <source>
        <dbReference type="EMBL" id="DAD66208.1"/>
    </source>
</evidence>
<dbReference type="InterPro" id="IPR012340">
    <property type="entry name" value="NA-bd_OB-fold"/>
</dbReference>
<dbReference type="Pfam" id="PF10991">
    <property type="entry name" value="Enc34_ssDNA-bd"/>
    <property type="match status" value="1"/>
</dbReference>
<proteinExistence type="predicted"/>
<accession>A0A8S5L8D2</accession>
<dbReference type="Gene3D" id="2.40.50.140">
    <property type="entry name" value="Nucleic acid-binding proteins"/>
    <property type="match status" value="1"/>
</dbReference>
<protein>
    <submittedName>
        <fullName evidence="1">DNA helix destabilizing protein</fullName>
    </submittedName>
</protein>
<name>A0A8S5L8D2_9CAUD</name>
<dbReference type="EMBL" id="BK014655">
    <property type="protein sequence ID" value="DAD66208.1"/>
    <property type="molecule type" value="Genomic_DNA"/>
</dbReference>